<feature type="transmembrane region" description="Helical" evidence="1">
    <location>
        <begin position="159"/>
        <end position="178"/>
    </location>
</feature>
<organism evidence="3 4">
    <name type="scientific">Saccharopolyspora taberi</name>
    <dbReference type="NCBI Taxonomy" id="60895"/>
    <lineage>
        <taxon>Bacteria</taxon>
        <taxon>Bacillati</taxon>
        <taxon>Actinomycetota</taxon>
        <taxon>Actinomycetes</taxon>
        <taxon>Pseudonocardiales</taxon>
        <taxon>Pseudonocardiaceae</taxon>
        <taxon>Saccharopolyspora</taxon>
    </lineage>
</organism>
<sequence>MHPVVLLVAVGMGCFAAFILLYVAFFAASLGSLAGIAWAFVMACMTLTGRTRWQPALVTPQHVVTGTAGLPRLRGDKPYGRDWAWPNYLVAQWRYDWLAVWTALRHTVSSGYQRILDWRVDFQNNAVRWAVLAVPFAAWTGVTAGLAIGTFIVTVVCGVALVIAWGGWGAVIGVLRAYDGTVRRIRKADAVCPHPQCYYKQNVPDYKCFNCGRVHRDIRPGLLGAVWRRCGCEARLPTTVLRAARKLTALCERCERPLRTGSAAVTGVALPVFGPVSAGKTRLVYAGLVKLRDELAAAGAALEFDDESGRQAFDDGTRLVTDGGNTAKTPAGQLPAAITARVRRKRREALVNLFDAAGEFFADREDNTELEFLDHARGLVFVVDPFSIPWVQDQLGGAKDPRVVAAQPASKAPEDVYQVTVRRLKDYQVALDRRALAIVVVKADLLGDLPWARQLLSGAVREWLNTAGLDNLVLAAQRDFAKTRFFVTSSVTGIRPGSALSPAEPFLWLIRRGGFSIPRGRNSRSVEESA</sequence>
<dbReference type="InterPro" id="IPR045528">
    <property type="entry name" value="DO-GTPase2"/>
</dbReference>
<evidence type="ECO:0000313" key="3">
    <source>
        <dbReference type="EMBL" id="GAA2806624.1"/>
    </source>
</evidence>
<dbReference type="Pfam" id="PF19993">
    <property type="entry name" value="DO-GTPase2"/>
    <property type="match status" value="1"/>
</dbReference>
<dbReference type="EMBL" id="BAAAUX010000019">
    <property type="protein sequence ID" value="GAA2806624.1"/>
    <property type="molecule type" value="Genomic_DNA"/>
</dbReference>
<proteinExistence type="predicted"/>
<feature type="transmembrane region" description="Helical" evidence="1">
    <location>
        <begin position="26"/>
        <end position="47"/>
    </location>
</feature>
<feature type="transmembrane region" description="Helical" evidence="1">
    <location>
        <begin position="129"/>
        <end position="153"/>
    </location>
</feature>
<feature type="domain" description="Double-GTPase 2" evidence="2">
    <location>
        <begin position="270"/>
        <end position="489"/>
    </location>
</feature>
<dbReference type="Proteomes" id="UP001500979">
    <property type="component" value="Unassembled WGS sequence"/>
</dbReference>
<keyword evidence="1" id="KW-0812">Transmembrane</keyword>
<comment type="caution">
    <text evidence="3">The sequence shown here is derived from an EMBL/GenBank/DDBJ whole genome shotgun (WGS) entry which is preliminary data.</text>
</comment>
<keyword evidence="1" id="KW-0472">Membrane</keyword>
<protein>
    <recommendedName>
        <fullName evidence="2">Double-GTPase 2 domain-containing protein</fullName>
    </recommendedName>
</protein>
<name>A0ABN3VJC2_9PSEU</name>
<keyword evidence="4" id="KW-1185">Reference proteome</keyword>
<evidence type="ECO:0000259" key="2">
    <source>
        <dbReference type="Pfam" id="PF19993"/>
    </source>
</evidence>
<accession>A0ABN3VJC2</accession>
<evidence type="ECO:0000313" key="4">
    <source>
        <dbReference type="Proteomes" id="UP001500979"/>
    </source>
</evidence>
<reference evidence="3 4" key="1">
    <citation type="journal article" date="2019" name="Int. J. Syst. Evol. Microbiol.">
        <title>The Global Catalogue of Microorganisms (GCM) 10K type strain sequencing project: providing services to taxonomists for standard genome sequencing and annotation.</title>
        <authorList>
            <consortium name="The Broad Institute Genomics Platform"/>
            <consortium name="The Broad Institute Genome Sequencing Center for Infectious Disease"/>
            <person name="Wu L."/>
            <person name="Ma J."/>
        </authorList>
    </citation>
    <scope>NUCLEOTIDE SEQUENCE [LARGE SCALE GENOMIC DNA]</scope>
    <source>
        <strain evidence="3 4">JCM 9383</strain>
    </source>
</reference>
<evidence type="ECO:0000256" key="1">
    <source>
        <dbReference type="SAM" id="Phobius"/>
    </source>
</evidence>
<gene>
    <name evidence="3" type="ORF">GCM10010470_47370</name>
</gene>
<dbReference type="RefSeq" id="WP_344683175.1">
    <property type="nucleotide sequence ID" value="NZ_BAAAUX010000019.1"/>
</dbReference>
<keyword evidence="1" id="KW-1133">Transmembrane helix</keyword>